<gene>
    <name evidence="3" type="ORF">CkaCkLH20_03827</name>
</gene>
<keyword evidence="1" id="KW-1133">Transmembrane helix</keyword>
<keyword evidence="4" id="KW-1185">Reference proteome</keyword>
<evidence type="ECO:0000256" key="2">
    <source>
        <dbReference type="SAM" id="SignalP"/>
    </source>
</evidence>
<name>A0A9P6LNU9_9PEZI</name>
<comment type="caution">
    <text evidence="3">The sequence shown here is derived from an EMBL/GenBank/DDBJ whole genome shotgun (WGS) entry which is preliminary data.</text>
</comment>
<reference evidence="3" key="2">
    <citation type="submission" date="2020-11" db="EMBL/GenBank/DDBJ databases">
        <title>Whole genome sequencing of Colletotrichum sp.</title>
        <authorList>
            <person name="Li H."/>
        </authorList>
    </citation>
    <scope>NUCLEOTIDE SEQUENCE</scope>
    <source>
        <strain evidence="3">CkLH20</strain>
    </source>
</reference>
<dbReference type="OrthoDB" id="4850603at2759"/>
<sequence>MKSFLIFAALSPLAVLADPPACIGHVVGMQGMPSDIDTICHKDQKKTLSDLVKKCAPNELKPAYDHFAEVCKGVDVDVAALPTPSAPAPTPSESKPASAAAAIAPHAVIFTILGLSTTGLFSMMFL</sequence>
<keyword evidence="1" id="KW-0472">Membrane</keyword>
<proteinExistence type="predicted"/>
<dbReference type="RefSeq" id="XP_038748388.1">
    <property type="nucleotide sequence ID" value="XM_038886546.1"/>
</dbReference>
<evidence type="ECO:0000313" key="4">
    <source>
        <dbReference type="Proteomes" id="UP000781932"/>
    </source>
</evidence>
<accession>A0A9P6LNU9</accession>
<protein>
    <submittedName>
        <fullName evidence="3">Uncharacterized protein</fullName>
    </submittedName>
</protein>
<dbReference type="GeneID" id="62159620"/>
<feature type="chain" id="PRO_5040208442" evidence="2">
    <location>
        <begin position="18"/>
        <end position="126"/>
    </location>
</feature>
<keyword evidence="2" id="KW-0732">Signal</keyword>
<keyword evidence="1" id="KW-0812">Transmembrane</keyword>
<feature type="transmembrane region" description="Helical" evidence="1">
    <location>
        <begin position="99"/>
        <end position="121"/>
    </location>
</feature>
<evidence type="ECO:0000256" key="1">
    <source>
        <dbReference type="SAM" id="Phobius"/>
    </source>
</evidence>
<dbReference type="AlphaFoldDB" id="A0A9P6LNU9"/>
<dbReference type="Proteomes" id="UP000781932">
    <property type="component" value="Unassembled WGS sequence"/>
</dbReference>
<dbReference type="EMBL" id="JAATWM020000009">
    <property type="protein sequence ID" value="KAF9878927.1"/>
    <property type="molecule type" value="Genomic_DNA"/>
</dbReference>
<feature type="signal peptide" evidence="2">
    <location>
        <begin position="1"/>
        <end position="17"/>
    </location>
</feature>
<reference evidence="3" key="1">
    <citation type="submission" date="2020-03" db="EMBL/GenBank/DDBJ databases">
        <authorList>
            <person name="He L."/>
        </authorList>
    </citation>
    <scope>NUCLEOTIDE SEQUENCE</scope>
    <source>
        <strain evidence="3">CkLH20</strain>
    </source>
</reference>
<organism evidence="3 4">
    <name type="scientific">Colletotrichum karsti</name>
    <dbReference type="NCBI Taxonomy" id="1095194"/>
    <lineage>
        <taxon>Eukaryota</taxon>
        <taxon>Fungi</taxon>
        <taxon>Dikarya</taxon>
        <taxon>Ascomycota</taxon>
        <taxon>Pezizomycotina</taxon>
        <taxon>Sordariomycetes</taxon>
        <taxon>Hypocreomycetidae</taxon>
        <taxon>Glomerellales</taxon>
        <taxon>Glomerellaceae</taxon>
        <taxon>Colletotrichum</taxon>
        <taxon>Colletotrichum boninense species complex</taxon>
    </lineage>
</organism>
<evidence type="ECO:0000313" key="3">
    <source>
        <dbReference type="EMBL" id="KAF9878927.1"/>
    </source>
</evidence>